<evidence type="ECO:0000256" key="1">
    <source>
        <dbReference type="SAM" id="MobiDB-lite"/>
    </source>
</evidence>
<proteinExistence type="predicted"/>
<dbReference type="AlphaFoldDB" id="A0A915IEJ9"/>
<feature type="region of interest" description="Disordered" evidence="1">
    <location>
        <begin position="305"/>
        <end position="351"/>
    </location>
</feature>
<dbReference type="Pfam" id="PF16453">
    <property type="entry name" value="IQ_SEC7_PH"/>
    <property type="match status" value="1"/>
</dbReference>
<sequence>MNIFLRAEAHLESAGRVADLYIHYFIKKDSVAFRYDLKSPMGSCLRLPIKVRGSGHNQSTSTSNAVQSREISPAGAYRLMSRDAQSCLPVIFASSSKNHRMAPSLALAFRRVESTTLALPHRRLVCFCRVSEVIDPLKKQSHNVHQREVFLFNDTLLMTKLFARRKSTSTYTFRESHCLVGAQVCPFKNQCMNYSYGVEINFTLENKRLHFNAKSDDDRTKLIEDLRESIFESCRRSRHATDEMEALRIELELRRQTGLARPVEHLLQDGTFKDSDLFLISQGRRNSDRNSASYDVDATQIHRHSSATSLDSGMSSASLGSRESFPHAHMAKITEQKASDDEKSQATEPNF</sequence>
<accession>A0A915IEJ9</accession>
<evidence type="ECO:0000313" key="3">
    <source>
        <dbReference type="Proteomes" id="UP000887565"/>
    </source>
</evidence>
<dbReference type="Proteomes" id="UP000887565">
    <property type="component" value="Unplaced"/>
</dbReference>
<dbReference type="InterPro" id="IPR033742">
    <property type="entry name" value="IQSEC_PH"/>
</dbReference>
<feature type="compositionally biased region" description="Polar residues" evidence="1">
    <location>
        <begin position="306"/>
        <end position="321"/>
    </location>
</feature>
<dbReference type="Gene3D" id="2.30.29.30">
    <property type="entry name" value="Pleckstrin-homology domain (PH domain)/Phosphotyrosine-binding domain (PTB)"/>
    <property type="match status" value="1"/>
</dbReference>
<feature type="compositionally biased region" description="Basic and acidic residues" evidence="1">
    <location>
        <begin position="332"/>
        <end position="345"/>
    </location>
</feature>
<keyword evidence="3" id="KW-1185">Reference proteome</keyword>
<organism evidence="3 4">
    <name type="scientific">Romanomermis culicivorax</name>
    <name type="common">Nematode worm</name>
    <dbReference type="NCBI Taxonomy" id="13658"/>
    <lineage>
        <taxon>Eukaryota</taxon>
        <taxon>Metazoa</taxon>
        <taxon>Ecdysozoa</taxon>
        <taxon>Nematoda</taxon>
        <taxon>Enoplea</taxon>
        <taxon>Dorylaimia</taxon>
        <taxon>Mermithida</taxon>
        <taxon>Mermithoidea</taxon>
        <taxon>Mermithidae</taxon>
        <taxon>Romanomermis</taxon>
    </lineage>
</organism>
<evidence type="ECO:0000259" key="2">
    <source>
        <dbReference type="Pfam" id="PF16453"/>
    </source>
</evidence>
<evidence type="ECO:0000313" key="4">
    <source>
        <dbReference type="WBParaSite" id="nRc.2.0.1.t12610-RA"/>
    </source>
</evidence>
<protein>
    <submittedName>
        <fullName evidence="4">IQ motif and SEC7 domain-containing protein</fullName>
    </submittedName>
</protein>
<dbReference type="SUPFAM" id="SSF50729">
    <property type="entry name" value="PH domain-like"/>
    <property type="match status" value="1"/>
</dbReference>
<reference evidence="4" key="1">
    <citation type="submission" date="2022-11" db="UniProtKB">
        <authorList>
            <consortium name="WormBaseParasite"/>
        </authorList>
    </citation>
    <scope>IDENTIFICATION</scope>
</reference>
<feature type="domain" description="IQ motif and SEC7" evidence="2">
    <location>
        <begin position="114"/>
        <end position="256"/>
    </location>
</feature>
<name>A0A915IEJ9_ROMCU</name>
<dbReference type="InterPro" id="IPR011993">
    <property type="entry name" value="PH-like_dom_sf"/>
</dbReference>
<dbReference type="WBParaSite" id="nRc.2.0.1.t12610-RA">
    <property type="protein sequence ID" value="nRc.2.0.1.t12610-RA"/>
    <property type="gene ID" value="nRc.2.0.1.g12610"/>
</dbReference>